<evidence type="ECO:0008006" key="2">
    <source>
        <dbReference type="Google" id="ProtNLM"/>
    </source>
</evidence>
<organism evidence="1">
    <name type="scientific">bioreactor metagenome</name>
    <dbReference type="NCBI Taxonomy" id="1076179"/>
    <lineage>
        <taxon>unclassified sequences</taxon>
        <taxon>metagenomes</taxon>
        <taxon>ecological metagenomes</taxon>
    </lineage>
</organism>
<proteinExistence type="predicted"/>
<sequence>MLEFLILAGLVLWLAAAIRSYRKHKGRCGSCDGCCEHCGGCKR</sequence>
<dbReference type="AlphaFoldDB" id="A0A644ZDE3"/>
<name>A0A644ZDE3_9ZZZZ</name>
<protein>
    <recommendedName>
        <fullName evidence="2">FeoB-associated Cys-rich membrane protein</fullName>
    </recommendedName>
</protein>
<gene>
    <name evidence="1" type="ORF">SDC9_85517</name>
</gene>
<comment type="caution">
    <text evidence="1">The sequence shown here is derived from an EMBL/GenBank/DDBJ whole genome shotgun (WGS) entry which is preliminary data.</text>
</comment>
<dbReference type="EMBL" id="VSSQ01008445">
    <property type="protein sequence ID" value="MPM38886.1"/>
    <property type="molecule type" value="Genomic_DNA"/>
</dbReference>
<reference evidence="1" key="1">
    <citation type="submission" date="2019-08" db="EMBL/GenBank/DDBJ databases">
        <authorList>
            <person name="Kucharzyk K."/>
            <person name="Murdoch R.W."/>
            <person name="Higgins S."/>
            <person name="Loffler F."/>
        </authorList>
    </citation>
    <scope>NUCLEOTIDE SEQUENCE</scope>
</reference>
<evidence type="ECO:0000313" key="1">
    <source>
        <dbReference type="EMBL" id="MPM38886.1"/>
    </source>
</evidence>
<accession>A0A644ZDE3</accession>